<dbReference type="Proteomes" id="UP000789405">
    <property type="component" value="Unassembled WGS sequence"/>
</dbReference>
<dbReference type="AlphaFoldDB" id="A0A9N9JME3"/>
<comment type="caution">
    <text evidence="1">The sequence shown here is derived from an EMBL/GenBank/DDBJ whole genome shotgun (WGS) entry which is preliminary data.</text>
</comment>
<reference evidence="1" key="1">
    <citation type="submission" date="2021-06" db="EMBL/GenBank/DDBJ databases">
        <authorList>
            <person name="Kallberg Y."/>
            <person name="Tangrot J."/>
            <person name="Rosling A."/>
        </authorList>
    </citation>
    <scope>NUCLEOTIDE SEQUENCE</scope>
    <source>
        <strain evidence="1">MA453B</strain>
    </source>
</reference>
<evidence type="ECO:0000313" key="2">
    <source>
        <dbReference type="Proteomes" id="UP000789405"/>
    </source>
</evidence>
<name>A0A9N9JME3_9GLOM</name>
<dbReference type="EMBL" id="CAJVPY010025760">
    <property type="protein sequence ID" value="CAG8788721.1"/>
    <property type="molecule type" value="Genomic_DNA"/>
</dbReference>
<proteinExistence type="predicted"/>
<protein>
    <submittedName>
        <fullName evidence="1">16487_t:CDS:1</fullName>
    </submittedName>
</protein>
<sequence length="104" mass="12640">KSYQQLFYLKDSYSEASIMMLTATCTFEEMNLIRENLHIPENNFTYIYANNQVRNELIYKVKKKYERNGKVFDEIKLLITRIQEGRVIIYCVHREEYQEVLEEL</sequence>
<feature type="non-terminal residue" evidence="1">
    <location>
        <position position="1"/>
    </location>
</feature>
<dbReference type="OrthoDB" id="10261556at2759"/>
<accession>A0A9N9JME3</accession>
<keyword evidence="2" id="KW-1185">Reference proteome</keyword>
<gene>
    <name evidence="1" type="ORF">DERYTH_LOCUS20961</name>
</gene>
<evidence type="ECO:0000313" key="1">
    <source>
        <dbReference type="EMBL" id="CAG8788721.1"/>
    </source>
</evidence>
<organism evidence="1 2">
    <name type="scientific">Dentiscutata erythropus</name>
    <dbReference type="NCBI Taxonomy" id="1348616"/>
    <lineage>
        <taxon>Eukaryota</taxon>
        <taxon>Fungi</taxon>
        <taxon>Fungi incertae sedis</taxon>
        <taxon>Mucoromycota</taxon>
        <taxon>Glomeromycotina</taxon>
        <taxon>Glomeromycetes</taxon>
        <taxon>Diversisporales</taxon>
        <taxon>Gigasporaceae</taxon>
        <taxon>Dentiscutata</taxon>
    </lineage>
</organism>